<name>A0ABV0RZ64_9TELE</name>
<evidence type="ECO:0000313" key="1">
    <source>
        <dbReference type="EMBL" id="MEQ2213574.1"/>
    </source>
</evidence>
<reference evidence="1 2" key="1">
    <citation type="submission" date="2021-06" db="EMBL/GenBank/DDBJ databases">
        <authorList>
            <person name="Palmer J.M."/>
        </authorList>
    </citation>
    <scope>NUCLEOTIDE SEQUENCE [LARGE SCALE GENOMIC DNA]</scope>
    <source>
        <strain evidence="1 2">XC_2019</strain>
        <tissue evidence="1">Muscle</tissue>
    </source>
</reference>
<protein>
    <submittedName>
        <fullName evidence="1">Uncharacterized protein</fullName>
    </submittedName>
</protein>
<keyword evidence="2" id="KW-1185">Reference proteome</keyword>
<evidence type="ECO:0000313" key="2">
    <source>
        <dbReference type="Proteomes" id="UP001434883"/>
    </source>
</evidence>
<accession>A0ABV0RZ64</accession>
<dbReference type="EMBL" id="JAHRIN010062399">
    <property type="protein sequence ID" value="MEQ2213574.1"/>
    <property type="molecule type" value="Genomic_DNA"/>
</dbReference>
<sequence>MAIKGNLSDPGWPQGCPVRLQGWHRPPPRIALAFTSCLSEIKPWFTSNFLKLNSNKTEILLVGTKLVLSNAPLFPNTLPLFLSTALSPPTLITANDQNLIIL</sequence>
<dbReference type="Proteomes" id="UP001434883">
    <property type="component" value="Unassembled WGS sequence"/>
</dbReference>
<gene>
    <name evidence="1" type="ORF">XENOCAPTIV_017207</name>
</gene>
<comment type="caution">
    <text evidence="1">The sequence shown here is derived from an EMBL/GenBank/DDBJ whole genome shotgun (WGS) entry which is preliminary data.</text>
</comment>
<organism evidence="1 2">
    <name type="scientific">Xenoophorus captivus</name>
    <dbReference type="NCBI Taxonomy" id="1517983"/>
    <lineage>
        <taxon>Eukaryota</taxon>
        <taxon>Metazoa</taxon>
        <taxon>Chordata</taxon>
        <taxon>Craniata</taxon>
        <taxon>Vertebrata</taxon>
        <taxon>Euteleostomi</taxon>
        <taxon>Actinopterygii</taxon>
        <taxon>Neopterygii</taxon>
        <taxon>Teleostei</taxon>
        <taxon>Neoteleostei</taxon>
        <taxon>Acanthomorphata</taxon>
        <taxon>Ovalentaria</taxon>
        <taxon>Atherinomorphae</taxon>
        <taxon>Cyprinodontiformes</taxon>
        <taxon>Goodeidae</taxon>
        <taxon>Xenoophorus</taxon>
    </lineage>
</organism>
<proteinExistence type="predicted"/>